<feature type="transmembrane region" description="Helical" evidence="1">
    <location>
        <begin position="35"/>
        <end position="63"/>
    </location>
</feature>
<comment type="caution">
    <text evidence="2">The sequence shown here is derived from an EMBL/GenBank/DDBJ whole genome shotgun (WGS) entry which is preliminary data.</text>
</comment>
<keyword evidence="1" id="KW-1133">Transmembrane helix</keyword>
<protein>
    <submittedName>
        <fullName evidence="2">Pyrimidine-nucleoside phosphorylase</fullName>
    </submittedName>
</protein>
<evidence type="ECO:0000256" key="1">
    <source>
        <dbReference type="SAM" id="Phobius"/>
    </source>
</evidence>
<dbReference type="Proteomes" id="UP001597285">
    <property type="component" value="Unassembled WGS sequence"/>
</dbReference>
<proteinExistence type="predicted"/>
<name>A0ABW4NK17_9LACT</name>
<keyword evidence="1" id="KW-0812">Transmembrane</keyword>
<sequence length="72" mass="8385">MLKRIVYGSFLMSIVYFISYFFFSGLRNLIIRGGFWAVLHATMSFILIIGIFSIVLLVLRYLFVGPDQDQKK</sequence>
<evidence type="ECO:0000313" key="3">
    <source>
        <dbReference type="Proteomes" id="UP001597285"/>
    </source>
</evidence>
<dbReference type="RefSeq" id="WP_058919160.1">
    <property type="nucleotide sequence ID" value="NZ_JBHSQC010000015.1"/>
</dbReference>
<keyword evidence="1" id="KW-0472">Membrane</keyword>
<evidence type="ECO:0000313" key="2">
    <source>
        <dbReference type="EMBL" id="MFD1798755.1"/>
    </source>
</evidence>
<reference evidence="3" key="1">
    <citation type="journal article" date="2019" name="Int. J. Syst. Evol. Microbiol.">
        <title>The Global Catalogue of Microorganisms (GCM) 10K type strain sequencing project: providing services to taxonomists for standard genome sequencing and annotation.</title>
        <authorList>
            <consortium name="The Broad Institute Genomics Platform"/>
            <consortium name="The Broad Institute Genome Sequencing Center for Infectious Disease"/>
            <person name="Wu L."/>
            <person name="Ma J."/>
        </authorList>
    </citation>
    <scope>NUCLEOTIDE SEQUENCE [LARGE SCALE GENOMIC DNA]</scope>
    <source>
        <strain evidence="3">KCTC 42143</strain>
    </source>
</reference>
<dbReference type="EMBL" id="JBHUFF010000008">
    <property type="protein sequence ID" value="MFD1798755.1"/>
    <property type="molecule type" value="Genomic_DNA"/>
</dbReference>
<gene>
    <name evidence="2" type="ORF">ACFSBK_02630</name>
</gene>
<feature type="transmembrane region" description="Helical" evidence="1">
    <location>
        <begin position="5"/>
        <end position="23"/>
    </location>
</feature>
<accession>A0ABW4NK17</accession>
<organism evidence="2 3">
    <name type="scientific">Carnobacterium antarcticum</name>
    <dbReference type="NCBI Taxonomy" id="2126436"/>
    <lineage>
        <taxon>Bacteria</taxon>
        <taxon>Bacillati</taxon>
        <taxon>Bacillota</taxon>
        <taxon>Bacilli</taxon>
        <taxon>Lactobacillales</taxon>
        <taxon>Carnobacteriaceae</taxon>
        <taxon>Carnobacterium</taxon>
    </lineage>
</organism>
<keyword evidence="3" id="KW-1185">Reference proteome</keyword>